<dbReference type="PROSITE" id="PS00636">
    <property type="entry name" value="DNAJ_1"/>
    <property type="match status" value="1"/>
</dbReference>
<dbReference type="CDD" id="cd06257">
    <property type="entry name" value="DnaJ"/>
    <property type="match status" value="1"/>
</dbReference>
<dbReference type="SUPFAM" id="SSF48452">
    <property type="entry name" value="TPR-like"/>
    <property type="match status" value="1"/>
</dbReference>
<comment type="caution">
    <text evidence="6">The sequence shown here is derived from an EMBL/GenBank/DDBJ whole genome shotgun (WGS) entry which is preliminary data.</text>
</comment>
<dbReference type="SUPFAM" id="SSF46565">
    <property type="entry name" value="Chaperone J-domain"/>
    <property type="match status" value="1"/>
</dbReference>
<reference evidence="6 7" key="1">
    <citation type="submission" date="2024-10" db="EMBL/GenBank/DDBJ databases">
        <title>Updated reference genomes for cyclostephanoid diatoms.</title>
        <authorList>
            <person name="Roberts W.R."/>
            <person name="Alverson A.J."/>
        </authorList>
    </citation>
    <scope>NUCLEOTIDE SEQUENCE [LARGE SCALE GENOMIC DNA]</scope>
    <source>
        <strain evidence="6 7">AJA228-03</strain>
    </source>
</reference>
<sequence length="746" mass="82180">MFRKPLLRPGVRDCVILAALMNFGSIASISSGVRSFNPRIRSASNPFVSNPSESPRYSTAQTPSSSSSSSSPYPPPSPPSPILLLLVAVQSTYTRLRHPGTLFSDTRTSSSTSGNVDAMCRSCLCLVLSSGIDANANVIILSCGVRHRESMSSMTSSPDAAVVVVVVVVVPSSAEEEGGGDECAAVAVVVVIVAIVVVMVISPSRHVSIPRRGRDLGSPIDPPTARGRDDDDRGTTMELAGGWVQALAADQDCNARPAMGTPAIRKGVAAFMVWVFSFYKGGGLDNTYLCNMRMEGGGVGIEPNNPLNHHRLYTVRKRRGNNHLGAALGDISTAVSLEPGKYDYRIQKATLLVQLGRCDEAVGEYRAARDLAAGAADDADGSNAASEGLRDSTECAGYAEAANEAYGNERWSEAVRYLDLVLRYTLDAPDLLYLKATSEYNAMDYYGTVSDTGRILKNYPRHIEAYQLRGDAYARLNEMDMAVKHYREGLKLDPEHGGCKEGHKFVKKITKKDKKGDEFYERGEYGAAIDSWWEAMNTDISLLAFVRPTLLKVVKAHIELKQYDKAIEEARKHVDNEESVEGLFALGGAQVAGEKFEEAIRTYNRAHEIAPDDQKNDCRRKIDEAQTALKQSKEKNYYKTLGVARNANLKDIKKAYRELALKWHPDKNTDDIEVAEKMFQDISEAYEVLSDKELREKYDRGEPVFENQGGGQQQRHHMDPNMFFQHHFGGGQRAHQGGQRMHFRFG</sequence>
<feature type="repeat" description="TPR" evidence="3">
    <location>
        <begin position="580"/>
        <end position="613"/>
    </location>
</feature>
<dbReference type="InterPro" id="IPR019734">
    <property type="entry name" value="TPR_rpt"/>
</dbReference>
<evidence type="ECO:0000313" key="6">
    <source>
        <dbReference type="EMBL" id="KAL3827638.1"/>
    </source>
</evidence>
<dbReference type="EMBL" id="JALLPB020000001">
    <property type="protein sequence ID" value="KAL3827638.1"/>
    <property type="molecule type" value="Genomic_DNA"/>
</dbReference>
<name>A0ABD3STT4_9STRA</name>
<accession>A0ABD3STT4</accession>
<protein>
    <recommendedName>
        <fullName evidence="5">J domain-containing protein</fullName>
    </recommendedName>
</protein>
<feature type="region of interest" description="Disordered" evidence="4">
    <location>
        <begin position="211"/>
        <end position="235"/>
    </location>
</feature>
<evidence type="ECO:0000256" key="1">
    <source>
        <dbReference type="ARBA" id="ARBA00022737"/>
    </source>
</evidence>
<feature type="repeat" description="TPR" evidence="3">
    <location>
        <begin position="463"/>
        <end position="496"/>
    </location>
</feature>
<evidence type="ECO:0000256" key="3">
    <source>
        <dbReference type="PROSITE-ProRule" id="PRU00339"/>
    </source>
</evidence>
<dbReference type="InterPro" id="IPR018253">
    <property type="entry name" value="DnaJ_domain_CS"/>
</dbReference>
<dbReference type="PANTHER" id="PTHR45188:SF2">
    <property type="entry name" value="DNAJ HOMOLOG SUBFAMILY C MEMBER 7"/>
    <property type="match status" value="1"/>
</dbReference>
<feature type="compositionally biased region" description="Polar residues" evidence="4">
    <location>
        <begin position="45"/>
        <end position="62"/>
    </location>
</feature>
<keyword evidence="7" id="KW-1185">Reference proteome</keyword>
<gene>
    <name evidence="6" type="ORF">ACHAXA_000511</name>
</gene>
<dbReference type="PROSITE" id="PS50076">
    <property type="entry name" value="DNAJ_2"/>
    <property type="match status" value="1"/>
</dbReference>
<keyword evidence="2 3" id="KW-0802">TPR repeat</keyword>
<dbReference type="Gene3D" id="1.25.40.10">
    <property type="entry name" value="Tetratricopeptide repeat domain"/>
    <property type="match status" value="1"/>
</dbReference>
<dbReference type="Gene3D" id="1.10.287.110">
    <property type="entry name" value="DnaJ domain"/>
    <property type="match status" value="1"/>
</dbReference>
<feature type="domain" description="J" evidence="5">
    <location>
        <begin position="636"/>
        <end position="702"/>
    </location>
</feature>
<dbReference type="Proteomes" id="UP001530377">
    <property type="component" value="Unassembled WGS sequence"/>
</dbReference>
<feature type="compositionally biased region" description="Basic and acidic residues" evidence="4">
    <location>
        <begin position="226"/>
        <end position="235"/>
    </location>
</feature>
<dbReference type="Pfam" id="PF13181">
    <property type="entry name" value="TPR_8"/>
    <property type="match status" value="1"/>
</dbReference>
<evidence type="ECO:0000259" key="5">
    <source>
        <dbReference type="PROSITE" id="PS50076"/>
    </source>
</evidence>
<dbReference type="PRINTS" id="PR00625">
    <property type="entry name" value="JDOMAIN"/>
</dbReference>
<evidence type="ECO:0000313" key="7">
    <source>
        <dbReference type="Proteomes" id="UP001530377"/>
    </source>
</evidence>
<proteinExistence type="predicted"/>
<dbReference type="InterPro" id="IPR001623">
    <property type="entry name" value="DnaJ_domain"/>
</dbReference>
<organism evidence="6 7">
    <name type="scientific">Cyclostephanos tholiformis</name>
    <dbReference type="NCBI Taxonomy" id="382380"/>
    <lineage>
        <taxon>Eukaryota</taxon>
        <taxon>Sar</taxon>
        <taxon>Stramenopiles</taxon>
        <taxon>Ochrophyta</taxon>
        <taxon>Bacillariophyta</taxon>
        <taxon>Coscinodiscophyceae</taxon>
        <taxon>Thalassiosirophycidae</taxon>
        <taxon>Stephanodiscales</taxon>
        <taxon>Stephanodiscaceae</taxon>
        <taxon>Cyclostephanos</taxon>
    </lineage>
</organism>
<dbReference type="InterPro" id="IPR011990">
    <property type="entry name" value="TPR-like_helical_dom_sf"/>
</dbReference>
<dbReference type="SMART" id="SM00028">
    <property type="entry name" value="TPR"/>
    <property type="match status" value="3"/>
</dbReference>
<dbReference type="Pfam" id="PF13432">
    <property type="entry name" value="TPR_16"/>
    <property type="match status" value="1"/>
</dbReference>
<dbReference type="PANTHER" id="PTHR45188">
    <property type="entry name" value="DNAJ PROTEIN P58IPK HOMOLOG"/>
    <property type="match status" value="1"/>
</dbReference>
<dbReference type="SMART" id="SM00271">
    <property type="entry name" value="DnaJ"/>
    <property type="match status" value="1"/>
</dbReference>
<keyword evidence="1" id="KW-0677">Repeat</keyword>
<evidence type="ECO:0000256" key="4">
    <source>
        <dbReference type="SAM" id="MobiDB-lite"/>
    </source>
</evidence>
<dbReference type="PROSITE" id="PS50005">
    <property type="entry name" value="TPR"/>
    <property type="match status" value="2"/>
</dbReference>
<dbReference type="InterPro" id="IPR036869">
    <property type="entry name" value="J_dom_sf"/>
</dbReference>
<dbReference type="Pfam" id="PF00226">
    <property type="entry name" value="DnaJ"/>
    <property type="match status" value="1"/>
</dbReference>
<dbReference type="AlphaFoldDB" id="A0ABD3STT4"/>
<feature type="region of interest" description="Disordered" evidence="4">
    <location>
        <begin position="45"/>
        <end position="77"/>
    </location>
</feature>
<dbReference type="PROSITE" id="PS50293">
    <property type="entry name" value="TPR_REGION"/>
    <property type="match status" value="1"/>
</dbReference>
<evidence type="ECO:0000256" key="2">
    <source>
        <dbReference type="ARBA" id="ARBA00022803"/>
    </source>
</evidence>